<evidence type="ECO:0000256" key="1">
    <source>
        <dbReference type="SAM" id="MobiDB-lite"/>
    </source>
</evidence>
<sequence length="198" mass="21496">MDHRRTELARTLRDLGWWQHLPAEDAAAGERAVAEGAHPLGGRATLDEEPGVRYFDVDGETMAEGGVARTLMEMAPALRDHGVELRVELVSHPGYVEDGDYVVAINGRPCLVWTPEDWTAVNPWWVSTVRPLAAVNDLLAEAGALPRLHTLYPGSNQGEAWLLNPRIAAAIAESGFFDPESLPTLPPPVTPRTAGPGR</sequence>
<keyword evidence="3" id="KW-1185">Reference proteome</keyword>
<evidence type="ECO:0000313" key="3">
    <source>
        <dbReference type="Proteomes" id="UP001595867"/>
    </source>
</evidence>
<dbReference type="RefSeq" id="WP_378066152.1">
    <property type="nucleotide sequence ID" value="NZ_JBHSBL010000007.1"/>
</dbReference>
<comment type="caution">
    <text evidence="2">The sequence shown here is derived from an EMBL/GenBank/DDBJ whole genome shotgun (WGS) entry which is preliminary data.</text>
</comment>
<evidence type="ECO:0000313" key="2">
    <source>
        <dbReference type="EMBL" id="MFC4065120.1"/>
    </source>
</evidence>
<accession>A0ABV8IML0</accession>
<gene>
    <name evidence="2" type="ORF">ACFO0C_09265</name>
</gene>
<dbReference type="Proteomes" id="UP001595867">
    <property type="component" value="Unassembled WGS sequence"/>
</dbReference>
<feature type="region of interest" description="Disordered" evidence="1">
    <location>
        <begin position="179"/>
        <end position="198"/>
    </location>
</feature>
<dbReference type="EMBL" id="JBHSBL010000007">
    <property type="protein sequence ID" value="MFC4065120.1"/>
    <property type="molecule type" value="Genomic_DNA"/>
</dbReference>
<organism evidence="2 3">
    <name type="scientific">Actinoplanes subglobosus</name>
    <dbReference type="NCBI Taxonomy" id="1547892"/>
    <lineage>
        <taxon>Bacteria</taxon>
        <taxon>Bacillati</taxon>
        <taxon>Actinomycetota</taxon>
        <taxon>Actinomycetes</taxon>
        <taxon>Micromonosporales</taxon>
        <taxon>Micromonosporaceae</taxon>
        <taxon>Actinoplanes</taxon>
    </lineage>
</organism>
<protein>
    <submittedName>
        <fullName evidence="2">Uncharacterized protein</fullName>
    </submittedName>
</protein>
<reference evidence="3" key="1">
    <citation type="journal article" date="2019" name="Int. J. Syst. Evol. Microbiol.">
        <title>The Global Catalogue of Microorganisms (GCM) 10K type strain sequencing project: providing services to taxonomists for standard genome sequencing and annotation.</title>
        <authorList>
            <consortium name="The Broad Institute Genomics Platform"/>
            <consortium name="The Broad Institute Genome Sequencing Center for Infectious Disease"/>
            <person name="Wu L."/>
            <person name="Ma J."/>
        </authorList>
    </citation>
    <scope>NUCLEOTIDE SEQUENCE [LARGE SCALE GENOMIC DNA]</scope>
    <source>
        <strain evidence="3">TBRC 5832</strain>
    </source>
</reference>
<proteinExistence type="predicted"/>
<name>A0ABV8IML0_9ACTN</name>